<sequence>MMHILFPMPWQSIVLFTVWLLLNESIAPGHLVLAAFLAIGIPQLLRGTQDHPFRIQKPMLAVMYALKVLGDIVSANFEVAVQVLGPSKRLQPGFLAIPLDITGDFPITLLASTISLTPGTVSAEVSSDQKWLYVHALHLVDETASIREIKKRYEQPLKEIFGC</sequence>
<evidence type="ECO:0000256" key="4">
    <source>
        <dbReference type="ARBA" id="ARBA00022692"/>
    </source>
</evidence>
<dbReference type="PIRSF" id="PIRSF019239">
    <property type="entry name" value="MrpE"/>
    <property type="match status" value="1"/>
</dbReference>
<evidence type="ECO:0000256" key="3">
    <source>
        <dbReference type="ARBA" id="ARBA00022475"/>
    </source>
</evidence>
<dbReference type="EMBL" id="AAOW01000013">
    <property type="protein sequence ID" value="EAR60853.1"/>
    <property type="molecule type" value="Genomic_DNA"/>
</dbReference>
<dbReference type="NCBIfam" id="NF006518">
    <property type="entry name" value="PRK08965.1-2"/>
    <property type="match status" value="1"/>
</dbReference>
<accession>A0A7U8GS19</accession>
<keyword evidence="6" id="KW-0472">Membrane</keyword>
<organism evidence="7 8">
    <name type="scientific">Neptuniibacter caesariensis</name>
    <dbReference type="NCBI Taxonomy" id="207954"/>
    <lineage>
        <taxon>Bacteria</taxon>
        <taxon>Pseudomonadati</taxon>
        <taxon>Pseudomonadota</taxon>
        <taxon>Gammaproteobacteria</taxon>
        <taxon>Oceanospirillales</taxon>
        <taxon>Oceanospirillaceae</taxon>
        <taxon>Neptuniibacter</taxon>
    </lineage>
</organism>
<reference evidence="7 8" key="1">
    <citation type="submission" date="2006-02" db="EMBL/GenBank/DDBJ databases">
        <authorList>
            <person name="Pinhassi J."/>
            <person name="Pedros-Alio C."/>
            <person name="Ferriera S."/>
            <person name="Johnson J."/>
            <person name="Kravitz S."/>
            <person name="Halpern A."/>
            <person name="Remington K."/>
            <person name="Beeson K."/>
            <person name="Tran B."/>
            <person name="Rogers Y.-H."/>
            <person name="Friedman R."/>
            <person name="Venter J.C."/>
        </authorList>
    </citation>
    <scope>NUCLEOTIDE SEQUENCE [LARGE SCALE GENOMIC DNA]</scope>
    <source>
        <strain evidence="7 8">MED92</strain>
    </source>
</reference>
<comment type="similarity">
    <text evidence="2">Belongs to the CPA3 antiporters (TC 2.A.63) subunit E family.</text>
</comment>
<dbReference type="AlphaFoldDB" id="A0A7U8GS19"/>
<evidence type="ECO:0000256" key="5">
    <source>
        <dbReference type="ARBA" id="ARBA00022989"/>
    </source>
</evidence>
<evidence type="ECO:0000256" key="6">
    <source>
        <dbReference type="ARBA" id="ARBA00023136"/>
    </source>
</evidence>
<protein>
    <recommendedName>
        <fullName evidence="9">Na+/H+ antiporter subunit E</fullName>
    </recommendedName>
</protein>
<evidence type="ECO:0000313" key="7">
    <source>
        <dbReference type="EMBL" id="EAR60853.1"/>
    </source>
</evidence>
<dbReference type="RefSeq" id="WP_007020953.1">
    <property type="nucleotide sequence ID" value="NZ_CH724125.1"/>
</dbReference>
<dbReference type="PANTHER" id="PTHR34584">
    <property type="entry name" value="NA(+)/H(+) ANTIPORTER SUBUNIT E1"/>
    <property type="match status" value="1"/>
</dbReference>
<comment type="caution">
    <text evidence="7">The sequence shown here is derived from an EMBL/GenBank/DDBJ whole genome shotgun (WGS) entry which is preliminary data.</text>
</comment>
<dbReference type="GO" id="GO:0008324">
    <property type="term" value="F:monoatomic cation transmembrane transporter activity"/>
    <property type="evidence" value="ECO:0007669"/>
    <property type="project" value="InterPro"/>
</dbReference>
<keyword evidence="3" id="KW-1003">Cell membrane</keyword>
<dbReference type="Pfam" id="PF01899">
    <property type="entry name" value="MNHE"/>
    <property type="match status" value="1"/>
</dbReference>
<proteinExistence type="inferred from homology"/>
<dbReference type="InterPro" id="IPR002758">
    <property type="entry name" value="Cation_antiport_E"/>
</dbReference>
<comment type="subcellular location">
    <subcellularLocation>
        <location evidence="1">Cell membrane</location>
        <topology evidence="1">Multi-pass membrane protein</topology>
    </subcellularLocation>
</comment>
<keyword evidence="4" id="KW-0812">Transmembrane</keyword>
<evidence type="ECO:0008006" key="9">
    <source>
        <dbReference type="Google" id="ProtNLM"/>
    </source>
</evidence>
<evidence type="ECO:0000256" key="2">
    <source>
        <dbReference type="ARBA" id="ARBA00006228"/>
    </source>
</evidence>
<keyword evidence="5" id="KW-1133">Transmembrane helix</keyword>
<dbReference type="Proteomes" id="UP000002171">
    <property type="component" value="Unassembled WGS sequence"/>
</dbReference>
<evidence type="ECO:0000256" key="1">
    <source>
        <dbReference type="ARBA" id="ARBA00004651"/>
    </source>
</evidence>
<dbReference type="PANTHER" id="PTHR34584:SF1">
    <property type="entry name" value="NA(+)_H(+) ANTIPORTER SUBUNIT E1"/>
    <property type="match status" value="1"/>
</dbReference>
<keyword evidence="8" id="KW-1185">Reference proteome</keyword>
<name>A0A7U8GS19_NEPCE</name>
<gene>
    <name evidence="7" type="ORF">MED92_16440</name>
</gene>
<dbReference type="GO" id="GO:0005886">
    <property type="term" value="C:plasma membrane"/>
    <property type="evidence" value="ECO:0007669"/>
    <property type="project" value="UniProtKB-SubCell"/>
</dbReference>
<evidence type="ECO:0000313" key="8">
    <source>
        <dbReference type="Proteomes" id="UP000002171"/>
    </source>
</evidence>